<dbReference type="InterPro" id="IPR019564">
    <property type="entry name" value="Sam37/metaxin_N"/>
</dbReference>
<keyword evidence="9" id="KW-0812">Transmembrane</keyword>
<dbReference type="InterPro" id="IPR036282">
    <property type="entry name" value="Glutathione-S-Trfase_C_sf"/>
</dbReference>
<comment type="caution">
    <text evidence="11">The sequence shown here is derived from an EMBL/GenBank/DDBJ whole genome shotgun (WGS) entry which is preliminary data.</text>
</comment>
<dbReference type="Pfam" id="PF10568">
    <property type="entry name" value="Tom37"/>
    <property type="match status" value="1"/>
</dbReference>
<keyword evidence="5" id="KW-0653">Protein transport</keyword>
<comment type="subcellular location">
    <subcellularLocation>
        <location evidence="1">Mitochondrion outer membrane</location>
    </subcellularLocation>
</comment>
<protein>
    <submittedName>
        <fullName evidence="11">Metaxin-like protein</fullName>
    </submittedName>
</protein>
<dbReference type="STRING" id="154538.A0A1M2VET7"/>
<dbReference type="GO" id="GO:0015031">
    <property type="term" value="P:protein transport"/>
    <property type="evidence" value="ECO:0007669"/>
    <property type="project" value="UniProtKB-KW"/>
</dbReference>
<keyword evidence="6" id="KW-0496">Mitochondrion</keyword>
<dbReference type="InterPro" id="IPR010987">
    <property type="entry name" value="Glutathione-S-Trfase_C-like"/>
</dbReference>
<dbReference type="SUPFAM" id="SSF47616">
    <property type="entry name" value="GST C-terminal domain-like"/>
    <property type="match status" value="1"/>
</dbReference>
<feature type="transmembrane region" description="Helical" evidence="9">
    <location>
        <begin position="336"/>
        <end position="362"/>
    </location>
</feature>
<feature type="compositionally biased region" description="Acidic residues" evidence="8">
    <location>
        <begin position="387"/>
        <end position="396"/>
    </location>
</feature>
<dbReference type="PANTHER" id="PTHR12289">
    <property type="entry name" value="METAXIN RELATED"/>
    <property type="match status" value="1"/>
</dbReference>
<dbReference type="CDD" id="cd03054">
    <property type="entry name" value="GST_N_Metaxin"/>
    <property type="match status" value="1"/>
</dbReference>
<evidence type="ECO:0000256" key="1">
    <source>
        <dbReference type="ARBA" id="ARBA00004294"/>
    </source>
</evidence>
<dbReference type="EMBL" id="MNAD01001353">
    <property type="protein sequence ID" value="OJT06151.1"/>
    <property type="molecule type" value="Genomic_DNA"/>
</dbReference>
<keyword evidence="4" id="KW-1000">Mitochondrion outer membrane</keyword>
<proteinExistence type="inferred from homology"/>
<keyword evidence="3" id="KW-0813">Transport</keyword>
<gene>
    <name evidence="11" type="ORF">TRAPUB_3086</name>
</gene>
<evidence type="ECO:0000256" key="8">
    <source>
        <dbReference type="SAM" id="MobiDB-lite"/>
    </source>
</evidence>
<name>A0A1M2VET7_TRAPU</name>
<comment type="similarity">
    <text evidence="2">Belongs to the metaxin family.</text>
</comment>
<evidence type="ECO:0000256" key="5">
    <source>
        <dbReference type="ARBA" id="ARBA00022927"/>
    </source>
</evidence>
<keyword evidence="9" id="KW-1133">Transmembrane helix</keyword>
<dbReference type="Proteomes" id="UP000184267">
    <property type="component" value="Unassembled WGS sequence"/>
</dbReference>
<dbReference type="Pfam" id="PF17171">
    <property type="entry name" value="GST_C_6"/>
    <property type="match status" value="1"/>
</dbReference>
<dbReference type="OMA" id="GYMVHVG"/>
<dbReference type="PROSITE" id="PS50405">
    <property type="entry name" value="GST_CTER"/>
    <property type="match status" value="1"/>
</dbReference>
<keyword evidence="7 9" id="KW-0472">Membrane</keyword>
<evidence type="ECO:0000256" key="7">
    <source>
        <dbReference type="ARBA" id="ARBA00023136"/>
    </source>
</evidence>
<dbReference type="InterPro" id="IPR050931">
    <property type="entry name" value="Mito_Protein_Transport_Metaxin"/>
</dbReference>
<evidence type="ECO:0000313" key="11">
    <source>
        <dbReference type="EMBL" id="OJT06151.1"/>
    </source>
</evidence>
<reference evidence="11 12" key="1">
    <citation type="submission" date="2016-10" db="EMBL/GenBank/DDBJ databases">
        <title>Genome sequence of the basidiomycete white-rot fungus Trametes pubescens.</title>
        <authorList>
            <person name="Makela M.R."/>
            <person name="Granchi Z."/>
            <person name="Peng M."/>
            <person name="De Vries R.P."/>
            <person name="Grigoriev I."/>
            <person name="Riley R."/>
            <person name="Hilden K."/>
        </authorList>
    </citation>
    <scope>NUCLEOTIDE SEQUENCE [LARGE SCALE GENOMIC DNA]</scope>
    <source>
        <strain evidence="11 12">FBCC735</strain>
    </source>
</reference>
<evidence type="ECO:0000259" key="10">
    <source>
        <dbReference type="PROSITE" id="PS50405"/>
    </source>
</evidence>
<evidence type="ECO:0000256" key="6">
    <source>
        <dbReference type="ARBA" id="ARBA00023128"/>
    </source>
</evidence>
<accession>A0A1M2VET7</accession>
<evidence type="ECO:0000313" key="12">
    <source>
        <dbReference type="Proteomes" id="UP000184267"/>
    </source>
</evidence>
<dbReference type="GO" id="GO:0001401">
    <property type="term" value="C:SAM complex"/>
    <property type="evidence" value="ECO:0007669"/>
    <property type="project" value="InterPro"/>
</dbReference>
<dbReference type="PANTHER" id="PTHR12289:SF41">
    <property type="entry name" value="FAILED AXON CONNECTIONS-RELATED"/>
    <property type="match status" value="1"/>
</dbReference>
<sequence>MSESKLSPSLASRDLVLHVWPKYGDGLSFDAVSVAALLYVQLALPGQFAIAYCANPDLSPTGQLPFLTHGLYHASGLSPIVAYIRKLRHARELDAGLSPVQAAQLTARIAHVESCYGDLLNHMLYSLQENWAGVTRPALVSMLPVPQRYYVPNRLRASHKARLQAVELWDVPEDEEEEEEEQRRVLFGRRKKLKLGPTAQIQHFKKSFEREKVVEKAKALFEVYDKLLGDHQFFNGSEIPTTLDVVFAAHTHLLLNLPLPDPLVTTALEPFPRLTSHCHAVLSAAFPSNVPFPPTVQQNWLSSLRCLIPWPRTPTAHRATSASSPEAQQIERRYRLWRWGLIAGSVLATTGYIWFGVAMLLAQNGELAARLRAAASGESEAIPAPDLEADDDDEEE</sequence>
<organism evidence="11 12">
    <name type="scientific">Trametes pubescens</name>
    <name type="common">White-rot fungus</name>
    <dbReference type="NCBI Taxonomy" id="154538"/>
    <lineage>
        <taxon>Eukaryota</taxon>
        <taxon>Fungi</taxon>
        <taxon>Dikarya</taxon>
        <taxon>Basidiomycota</taxon>
        <taxon>Agaricomycotina</taxon>
        <taxon>Agaricomycetes</taxon>
        <taxon>Polyporales</taxon>
        <taxon>Polyporaceae</taxon>
        <taxon>Trametes</taxon>
    </lineage>
</organism>
<evidence type="ECO:0000256" key="9">
    <source>
        <dbReference type="SAM" id="Phobius"/>
    </source>
</evidence>
<dbReference type="InterPro" id="IPR033468">
    <property type="entry name" value="Metaxin_GST"/>
</dbReference>
<evidence type="ECO:0000256" key="4">
    <source>
        <dbReference type="ARBA" id="ARBA00022787"/>
    </source>
</evidence>
<feature type="region of interest" description="Disordered" evidence="8">
    <location>
        <begin position="375"/>
        <end position="396"/>
    </location>
</feature>
<feature type="domain" description="GST C-terminal" evidence="10">
    <location>
        <begin position="158"/>
        <end position="315"/>
    </location>
</feature>
<keyword evidence="12" id="KW-1185">Reference proteome</keyword>
<dbReference type="AlphaFoldDB" id="A0A1M2VET7"/>
<evidence type="ECO:0000256" key="2">
    <source>
        <dbReference type="ARBA" id="ARBA00009170"/>
    </source>
</evidence>
<dbReference type="GO" id="GO:0007005">
    <property type="term" value="P:mitochondrion organization"/>
    <property type="evidence" value="ECO:0007669"/>
    <property type="project" value="TreeGrafter"/>
</dbReference>
<evidence type="ECO:0000256" key="3">
    <source>
        <dbReference type="ARBA" id="ARBA00022448"/>
    </source>
</evidence>
<dbReference type="OrthoDB" id="5835136at2759"/>